<gene>
    <name evidence="1" type="ORF">E2C01_025283</name>
</gene>
<organism evidence="1 2">
    <name type="scientific">Portunus trituberculatus</name>
    <name type="common">Swimming crab</name>
    <name type="synonym">Neptunus trituberculatus</name>
    <dbReference type="NCBI Taxonomy" id="210409"/>
    <lineage>
        <taxon>Eukaryota</taxon>
        <taxon>Metazoa</taxon>
        <taxon>Ecdysozoa</taxon>
        <taxon>Arthropoda</taxon>
        <taxon>Crustacea</taxon>
        <taxon>Multicrustacea</taxon>
        <taxon>Malacostraca</taxon>
        <taxon>Eumalacostraca</taxon>
        <taxon>Eucarida</taxon>
        <taxon>Decapoda</taxon>
        <taxon>Pleocyemata</taxon>
        <taxon>Brachyura</taxon>
        <taxon>Eubrachyura</taxon>
        <taxon>Portunoidea</taxon>
        <taxon>Portunidae</taxon>
        <taxon>Portuninae</taxon>
        <taxon>Portunus</taxon>
    </lineage>
</organism>
<accession>A0A5B7ECX8</accession>
<name>A0A5B7ECX8_PORTR</name>
<dbReference type="AlphaFoldDB" id="A0A5B7ECX8"/>
<evidence type="ECO:0000313" key="1">
    <source>
        <dbReference type="EMBL" id="MPC31982.1"/>
    </source>
</evidence>
<proteinExistence type="predicted"/>
<protein>
    <submittedName>
        <fullName evidence="1">Uncharacterized protein</fullName>
    </submittedName>
</protein>
<sequence length="59" mass="6781">MGLFFIASSQCYLGHFVMSVMSALCKTIVVRDVRQRWVKQLSPLVDLEDDVIEEAQHCH</sequence>
<evidence type="ECO:0000313" key="2">
    <source>
        <dbReference type="Proteomes" id="UP000324222"/>
    </source>
</evidence>
<keyword evidence="2" id="KW-1185">Reference proteome</keyword>
<dbReference type="EMBL" id="VSRR010002539">
    <property type="protein sequence ID" value="MPC31982.1"/>
    <property type="molecule type" value="Genomic_DNA"/>
</dbReference>
<comment type="caution">
    <text evidence="1">The sequence shown here is derived from an EMBL/GenBank/DDBJ whole genome shotgun (WGS) entry which is preliminary data.</text>
</comment>
<reference evidence="1 2" key="1">
    <citation type="submission" date="2019-05" db="EMBL/GenBank/DDBJ databases">
        <title>Another draft genome of Portunus trituberculatus and its Hox gene families provides insights of decapod evolution.</title>
        <authorList>
            <person name="Jeong J.-H."/>
            <person name="Song I."/>
            <person name="Kim S."/>
            <person name="Choi T."/>
            <person name="Kim D."/>
            <person name="Ryu S."/>
            <person name="Kim W."/>
        </authorList>
    </citation>
    <scope>NUCLEOTIDE SEQUENCE [LARGE SCALE GENOMIC DNA]</scope>
    <source>
        <tissue evidence="1">Muscle</tissue>
    </source>
</reference>
<dbReference type="Proteomes" id="UP000324222">
    <property type="component" value="Unassembled WGS sequence"/>
</dbReference>